<dbReference type="PANTHER" id="PTHR46339:SF9">
    <property type="entry name" value="BPTI_KUNITZ INHIBITOR DOMAIN-CONTAINING PROTEIN"/>
    <property type="match status" value="1"/>
</dbReference>
<evidence type="ECO:0000313" key="3">
    <source>
        <dbReference type="Proteomes" id="UP000271087"/>
    </source>
</evidence>
<organism evidence="2 3">
    <name type="scientific">Onchocerca ochengi</name>
    <name type="common">Filarial nematode worm</name>
    <dbReference type="NCBI Taxonomy" id="42157"/>
    <lineage>
        <taxon>Eukaryota</taxon>
        <taxon>Metazoa</taxon>
        <taxon>Ecdysozoa</taxon>
        <taxon>Nematoda</taxon>
        <taxon>Chromadorea</taxon>
        <taxon>Rhabditida</taxon>
        <taxon>Spirurina</taxon>
        <taxon>Spiruromorpha</taxon>
        <taxon>Filarioidea</taxon>
        <taxon>Onchocercidae</taxon>
        <taxon>Onchocerca</taxon>
    </lineage>
</organism>
<sequence>KQPPISSSAYKSFLNQFPIKTQKGADLNPCELSPDQGTSITGILSSYRWYFDIAADRCIRFNYFGSAGNANNFETDRLCFDVCGI</sequence>
<feature type="domain" description="BPTI/Kunitz inhibitor" evidence="1">
    <location>
        <begin position="30"/>
        <end position="83"/>
    </location>
</feature>
<evidence type="ECO:0000259" key="1">
    <source>
        <dbReference type="PROSITE" id="PS50279"/>
    </source>
</evidence>
<feature type="non-terminal residue" evidence="2">
    <location>
        <position position="1"/>
    </location>
</feature>
<proteinExistence type="predicted"/>
<dbReference type="Proteomes" id="UP000271087">
    <property type="component" value="Unassembled WGS sequence"/>
</dbReference>
<dbReference type="InterPro" id="IPR002223">
    <property type="entry name" value="Kunitz_BPTI"/>
</dbReference>
<dbReference type="Pfam" id="PF00014">
    <property type="entry name" value="Kunitz_BPTI"/>
    <property type="match status" value="1"/>
</dbReference>
<dbReference type="SUPFAM" id="SSF57362">
    <property type="entry name" value="BPTI-like"/>
    <property type="match status" value="1"/>
</dbReference>
<dbReference type="EMBL" id="UYRW01009987">
    <property type="protein sequence ID" value="VDM98371.1"/>
    <property type="molecule type" value="Genomic_DNA"/>
</dbReference>
<name>A0A3P7MPL5_ONCOC</name>
<accession>A0A3P7MPL5</accession>
<dbReference type="OrthoDB" id="4473401at2759"/>
<dbReference type="PANTHER" id="PTHR46339">
    <property type="entry name" value="PROTEIN CBG15282-RELATED"/>
    <property type="match status" value="1"/>
</dbReference>
<reference evidence="2 3" key="1">
    <citation type="submission" date="2018-08" db="EMBL/GenBank/DDBJ databases">
        <authorList>
            <person name="Laetsch R D."/>
            <person name="Stevens L."/>
            <person name="Kumar S."/>
            <person name="Blaxter L. M."/>
        </authorList>
    </citation>
    <scope>NUCLEOTIDE SEQUENCE [LARGE SCALE GENOMIC DNA]</scope>
</reference>
<dbReference type="InterPro" id="IPR053014">
    <property type="entry name" value="Cuticle_assoc_divergent"/>
</dbReference>
<keyword evidence="3" id="KW-1185">Reference proteome</keyword>
<dbReference type="SMART" id="SM00131">
    <property type="entry name" value="KU"/>
    <property type="match status" value="1"/>
</dbReference>
<dbReference type="PROSITE" id="PS50279">
    <property type="entry name" value="BPTI_KUNITZ_2"/>
    <property type="match status" value="1"/>
</dbReference>
<dbReference type="Gene3D" id="4.10.410.10">
    <property type="entry name" value="Pancreatic trypsin inhibitor Kunitz domain"/>
    <property type="match status" value="1"/>
</dbReference>
<dbReference type="GO" id="GO:0004867">
    <property type="term" value="F:serine-type endopeptidase inhibitor activity"/>
    <property type="evidence" value="ECO:0007669"/>
    <property type="project" value="InterPro"/>
</dbReference>
<dbReference type="AlphaFoldDB" id="A0A3P7MPL5"/>
<gene>
    <name evidence="2" type="ORF">NOO_LOCUS12219</name>
</gene>
<feature type="non-terminal residue" evidence="2">
    <location>
        <position position="85"/>
    </location>
</feature>
<protein>
    <recommendedName>
        <fullName evidence="1">BPTI/Kunitz inhibitor domain-containing protein</fullName>
    </recommendedName>
</protein>
<evidence type="ECO:0000313" key="2">
    <source>
        <dbReference type="EMBL" id="VDM98371.1"/>
    </source>
</evidence>
<dbReference type="InterPro" id="IPR036880">
    <property type="entry name" value="Kunitz_BPTI_sf"/>
</dbReference>